<feature type="chain" id="PRO_5042330005" description="Lipoprotein" evidence="1">
    <location>
        <begin position="22"/>
        <end position="158"/>
    </location>
</feature>
<dbReference type="Proteomes" id="UP000440614">
    <property type="component" value="Unassembled WGS sequence"/>
</dbReference>
<name>A0A0N7IAL0_BACT4</name>
<feature type="signal peptide" evidence="1">
    <location>
        <begin position="1"/>
        <end position="21"/>
    </location>
</feature>
<dbReference type="SUPFAM" id="SSF117074">
    <property type="entry name" value="Hypothetical protein PA1324"/>
    <property type="match status" value="1"/>
</dbReference>
<reference evidence="5 6" key="1">
    <citation type="journal article" date="2019" name="Nat. Med.">
        <title>A library of human gut bacterial isolates paired with longitudinal multiomics data enables mechanistic microbiome research.</title>
        <authorList>
            <person name="Poyet M."/>
            <person name="Groussin M."/>
            <person name="Gibbons S.M."/>
            <person name="Avila-Pacheco J."/>
            <person name="Jiang X."/>
            <person name="Kearney S.M."/>
            <person name="Perrotta A.R."/>
            <person name="Berdy B."/>
            <person name="Zhao S."/>
            <person name="Lieberman T.D."/>
            <person name="Swanson P.K."/>
            <person name="Smith M."/>
            <person name="Roesemann S."/>
            <person name="Alexander J.E."/>
            <person name="Rich S.A."/>
            <person name="Livny J."/>
            <person name="Vlamakis H."/>
            <person name="Clish C."/>
            <person name="Bullock K."/>
            <person name="Deik A."/>
            <person name="Scott J."/>
            <person name="Pierce K.A."/>
            <person name="Xavier R.J."/>
            <person name="Alm E.J."/>
        </authorList>
    </citation>
    <scope>NUCLEOTIDE SEQUENCE [LARGE SCALE GENOMIC DNA]</scope>
    <source>
        <strain evidence="3 5">BIOML-A162</strain>
        <strain evidence="2 6">BIOML-A188</strain>
    </source>
</reference>
<dbReference type="RefSeq" id="WP_128832524.1">
    <property type="nucleotide sequence ID" value="NZ_BAABXH010000002.1"/>
</dbReference>
<proteinExistence type="predicted"/>
<evidence type="ECO:0000313" key="5">
    <source>
        <dbReference type="Proteomes" id="UP000436858"/>
    </source>
</evidence>
<keyword evidence="1" id="KW-0732">Signal</keyword>
<dbReference type="EMBL" id="WCSY01000004">
    <property type="protein sequence ID" value="KAB4314943.1"/>
    <property type="molecule type" value="Genomic_DNA"/>
</dbReference>
<dbReference type="AlphaFoldDB" id="A0A0N7IAL0"/>
<reference evidence="4" key="2">
    <citation type="submission" date="2022-10" db="EMBL/GenBank/DDBJ databases">
        <title>Human gut microbiome strain richness.</title>
        <authorList>
            <person name="Chen-Liaw A."/>
        </authorList>
    </citation>
    <scope>NUCLEOTIDE SEQUENCE</scope>
    <source>
        <strain evidence="4">1001283st1_A3_1001283B150304_161114</strain>
    </source>
</reference>
<sequence length="158" mass="18362">MKKILLLLAILPMFMTSCSNDDESTEQTFFVNVYTKWEDSEEKVAKKAFLYIYENENKSIDNSQSTISVVNDGLITYTDGSKSSKPKYATKFQSGVFNIENMPNGEYILWVTYREEYGGRTYSSYKAISVNHDYRGKSEKKVFQTSMQDQGLYVYQNW</sequence>
<gene>
    <name evidence="3" type="ORF">GAN91_16570</name>
    <name evidence="2" type="ORF">GAO51_06200</name>
    <name evidence="4" type="ORF">PO127_25620</name>
</gene>
<protein>
    <recommendedName>
        <fullName evidence="7">Lipoprotein</fullName>
    </recommendedName>
</protein>
<organism evidence="3 5">
    <name type="scientific">Bacteroides thetaiotaomicron</name>
    <dbReference type="NCBI Taxonomy" id="818"/>
    <lineage>
        <taxon>Bacteria</taxon>
        <taxon>Pseudomonadati</taxon>
        <taxon>Bacteroidota</taxon>
        <taxon>Bacteroidia</taxon>
        <taxon>Bacteroidales</taxon>
        <taxon>Bacteroidaceae</taxon>
        <taxon>Bacteroides</taxon>
    </lineage>
</organism>
<evidence type="ECO:0008006" key="7">
    <source>
        <dbReference type="Google" id="ProtNLM"/>
    </source>
</evidence>
<evidence type="ECO:0000313" key="4">
    <source>
        <dbReference type="EMBL" id="MDC2239128.1"/>
    </source>
</evidence>
<comment type="caution">
    <text evidence="3">The sequence shown here is derived from an EMBL/GenBank/DDBJ whole genome shotgun (WGS) entry which is preliminary data.</text>
</comment>
<dbReference type="Proteomes" id="UP001217776">
    <property type="component" value="Unassembled WGS sequence"/>
</dbReference>
<evidence type="ECO:0000313" key="6">
    <source>
        <dbReference type="Proteomes" id="UP000440614"/>
    </source>
</evidence>
<accession>A0A0N7IAL0</accession>
<dbReference type="KEGG" id="btho:Btheta7330_03656"/>
<dbReference type="EMBL" id="WCRY01000016">
    <property type="protein sequence ID" value="KAB4479850.1"/>
    <property type="molecule type" value="Genomic_DNA"/>
</dbReference>
<dbReference type="Proteomes" id="UP000436858">
    <property type="component" value="Unassembled WGS sequence"/>
</dbReference>
<evidence type="ECO:0000313" key="3">
    <source>
        <dbReference type="EMBL" id="KAB4479850.1"/>
    </source>
</evidence>
<dbReference type="PROSITE" id="PS51257">
    <property type="entry name" value="PROKAR_LIPOPROTEIN"/>
    <property type="match status" value="1"/>
</dbReference>
<evidence type="ECO:0000256" key="1">
    <source>
        <dbReference type="SAM" id="SignalP"/>
    </source>
</evidence>
<evidence type="ECO:0000313" key="2">
    <source>
        <dbReference type="EMBL" id="KAB4314943.1"/>
    </source>
</evidence>
<dbReference type="EMBL" id="JAQNVG010000077">
    <property type="protein sequence ID" value="MDC2239128.1"/>
    <property type="molecule type" value="Genomic_DNA"/>
</dbReference>